<organism evidence="2 3">
    <name type="scientific">Actinomycetospora atypica</name>
    <dbReference type="NCBI Taxonomy" id="1290095"/>
    <lineage>
        <taxon>Bacteria</taxon>
        <taxon>Bacillati</taxon>
        <taxon>Actinomycetota</taxon>
        <taxon>Actinomycetes</taxon>
        <taxon>Pseudonocardiales</taxon>
        <taxon>Pseudonocardiaceae</taxon>
        <taxon>Actinomycetospora</taxon>
    </lineage>
</organism>
<reference evidence="3" key="1">
    <citation type="journal article" date="2019" name="Int. J. Syst. Evol. Microbiol.">
        <title>The Global Catalogue of Microorganisms (GCM) 10K type strain sequencing project: providing services to taxonomists for standard genome sequencing and annotation.</title>
        <authorList>
            <consortium name="The Broad Institute Genomics Platform"/>
            <consortium name="The Broad Institute Genome Sequencing Center for Infectious Disease"/>
            <person name="Wu L."/>
            <person name="Ma J."/>
        </authorList>
    </citation>
    <scope>NUCLEOTIDE SEQUENCE [LARGE SCALE GENOMIC DNA]</scope>
    <source>
        <strain evidence="3">CGMCC 4.7093</strain>
    </source>
</reference>
<dbReference type="EMBL" id="JBHSIV010000033">
    <property type="protein sequence ID" value="MFC5065262.1"/>
    <property type="molecule type" value="Genomic_DNA"/>
</dbReference>
<dbReference type="Proteomes" id="UP001595947">
    <property type="component" value="Unassembled WGS sequence"/>
</dbReference>
<sequence length="206" mass="20106">MARPRHAMRVHPLRTKGVAVGIPVAAVVAFGAHSVLGVTPLSDQQDTSTSTAPEAAAPAQAYGLAQAPPPTALGLLAAPVDEPAAAGTTGSSPGSAPGSPAAPAARQTTTHRIVPPVETVAIPAAAPAKPSMMTFSGGGERASDPAPAAAPAPAPTQRAAAPESHDEAPQQEAPREESAPQQQSGGGGALLGLDLGVAKVSVLSFG</sequence>
<evidence type="ECO:0000256" key="1">
    <source>
        <dbReference type="SAM" id="MobiDB-lite"/>
    </source>
</evidence>
<name>A0ABV9YUI7_9PSEU</name>
<feature type="region of interest" description="Disordered" evidence="1">
    <location>
        <begin position="83"/>
        <end position="191"/>
    </location>
</feature>
<evidence type="ECO:0000313" key="3">
    <source>
        <dbReference type="Proteomes" id="UP001595947"/>
    </source>
</evidence>
<dbReference type="RefSeq" id="WP_378038594.1">
    <property type="nucleotide sequence ID" value="NZ_JBHSIV010000033.1"/>
</dbReference>
<gene>
    <name evidence="2" type="ORF">ACFPBZ_23810</name>
</gene>
<proteinExistence type="predicted"/>
<comment type="caution">
    <text evidence="2">The sequence shown here is derived from an EMBL/GenBank/DDBJ whole genome shotgun (WGS) entry which is preliminary data.</text>
</comment>
<keyword evidence="3" id="KW-1185">Reference proteome</keyword>
<evidence type="ECO:0000313" key="2">
    <source>
        <dbReference type="EMBL" id="MFC5065262.1"/>
    </source>
</evidence>
<feature type="compositionally biased region" description="Low complexity" evidence="1">
    <location>
        <begin position="83"/>
        <end position="105"/>
    </location>
</feature>
<accession>A0ABV9YUI7</accession>
<feature type="compositionally biased region" description="Basic and acidic residues" evidence="1">
    <location>
        <begin position="163"/>
        <end position="178"/>
    </location>
</feature>
<protein>
    <submittedName>
        <fullName evidence="2">Uncharacterized protein</fullName>
    </submittedName>
</protein>